<name>A0ABR1QID5_9PEZI</name>
<organism evidence="2 3">
    <name type="scientific">Apiospora aurea</name>
    <dbReference type="NCBI Taxonomy" id="335848"/>
    <lineage>
        <taxon>Eukaryota</taxon>
        <taxon>Fungi</taxon>
        <taxon>Dikarya</taxon>
        <taxon>Ascomycota</taxon>
        <taxon>Pezizomycotina</taxon>
        <taxon>Sordariomycetes</taxon>
        <taxon>Xylariomycetidae</taxon>
        <taxon>Amphisphaeriales</taxon>
        <taxon>Apiosporaceae</taxon>
        <taxon>Apiospora</taxon>
    </lineage>
</organism>
<reference evidence="2 3" key="1">
    <citation type="submission" date="2023-01" db="EMBL/GenBank/DDBJ databases">
        <title>Analysis of 21 Apiospora genomes using comparative genomics revels a genus with tremendous synthesis potential of carbohydrate active enzymes and secondary metabolites.</title>
        <authorList>
            <person name="Sorensen T."/>
        </authorList>
    </citation>
    <scope>NUCLEOTIDE SEQUENCE [LARGE SCALE GENOMIC DNA]</scope>
    <source>
        <strain evidence="2 3">CBS 24483</strain>
    </source>
</reference>
<evidence type="ECO:0000256" key="1">
    <source>
        <dbReference type="SAM" id="MobiDB-lite"/>
    </source>
</evidence>
<sequence length="245" mass="26527">MRIQCPPSSQPPKLAPPNLFPPPPHPLYKSASGKRFIQNKLWNCTLLAQQAPDCAFVGLDVDGAPATQLGLVYLPRHPSPTPLPADLIRGQRPPDLMRNFGAEVWCLNLEPPEEAGRPETPENPPPPAVRLGHASTEPPRRGRGSAGMRAALEVEAAEREEVPRLGRLQYAGGVRSHGRPVPGRGDDGAPRRLDRRARSGLGHEAIHWRGCRQAAYAERSGQALVSRFGYPGGQPGDCRDTVAEA</sequence>
<dbReference type="EMBL" id="JAQQWE010000004">
    <property type="protein sequence ID" value="KAK7956491.1"/>
    <property type="molecule type" value="Genomic_DNA"/>
</dbReference>
<dbReference type="Proteomes" id="UP001391051">
    <property type="component" value="Unassembled WGS sequence"/>
</dbReference>
<feature type="compositionally biased region" description="Pro residues" evidence="1">
    <location>
        <begin position="8"/>
        <end position="24"/>
    </location>
</feature>
<feature type="region of interest" description="Disordered" evidence="1">
    <location>
        <begin position="112"/>
        <end position="147"/>
    </location>
</feature>
<evidence type="ECO:0000313" key="3">
    <source>
        <dbReference type="Proteomes" id="UP001391051"/>
    </source>
</evidence>
<evidence type="ECO:0000313" key="2">
    <source>
        <dbReference type="EMBL" id="KAK7956491.1"/>
    </source>
</evidence>
<comment type="caution">
    <text evidence="2">The sequence shown here is derived from an EMBL/GenBank/DDBJ whole genome shotgun (WGS) entry which is preliminary data.</text>
</comment>
<dbReference type="RefSeq" id="XP_066701797.1">
    <property type="nucleotide sequence ID" value="XM_066841935.1"/>
</dbReference>
<dbReference type="GeneID" id="92074997"/>
<proteinExistence type="predicted"/>
<feature type="region of interest" description="Disordered" evidence="1">
    <location>
        <begin position="172"/>
        <end position="192"/>
    </location>
</feature>
<feature type="region of interest" description="Disordered" evidence="1">
    <location>
        <begin position="1"/>
        <end position="24"/>
    </location>
</feature>
<keyword evidence="3" id="KW-1185">Reference proteome</keyword>
<gene>
    <name evidence="2" type="ORF">PG986_005713</name>
</gene>
<protein>
    <submittedName>
        <fullName evidence="2">Uncharacterized protein</fullName>
    </submittedName>
</protein>
<accession>A0ABR1QID5</accession>